<organism evidence="2 3">
    <name type="scientific">Heterodera trifolii</name>
    <dbReference type="NCBI Taxonomy" id="157864"/>
    <lineage>
        <taxon>Eukaryota</taxon>
        <taxon>Metazoa</taxon>
        <taxon>Ecdysozoa</taxon>
        <taxon>Nematoda</taxon>
        <taxon>Chromadorea</taxon>
        <taxon>Rhabditida</taxon>
        <taxon>Tylenchina</taxon>
        <taxon>Tylenchomorpha</taxon>
        <taxon>Tylenchoidea</taxon>
        <taxon>Heteroderidae</taxon>
        <taxon>Heteroderinae</taxon>
        <taxon>Heterodera</taxon>
    </lineage>
</organism>
<proteinExistence type="predicted"/>
<feature type="region of interest" description="Disordered" evidence="1">
    <location>
        <begin position="110"/>
        <end position="143"/>
    </location>
</feature>
<evidence type="ECO:0000313" key="3">
    <source>
        <dbReference type="Proteomes" id="UP001620626"/>
    </source>
</evidence>
<comment type="caution">
    <text evidence="2">The sequence shown here is derived from an EMBL/GenBank/DDBJ whole genome shotgun (WGS) entry which is preliminary data.</text>
</comment>
<dbReference type="Proteomes" id="UP001620626">
    <property type="component" value="Unassembled WGS sequence"/>
</dbReference>
<keyword evidence="3" id="KW-1185">Reference proteome</keyword>
<protein>
    <submittedName>
        <fullName evidence="2">Uncharacterized protein</fullName>
    </submittedName>
</protein>
<evidence type="ECO:0000313" key="2">
    <source>
        <dbReference type="EMBL" id="KAL3078464.1"/>
    </source>
</evidence>
<dbReference type="AlphaFoldDB" id="A0ABD2IE10"/>
<evidence type="ECO:0000256" key="1">
    <source>
        <dbReference type="SAM" id="MobiDB-lite"/>
    </source>
</evidence>
<name>A0ABD2IE10_9BILA</name>
<gene>
    <name evidence="2" type="ORF">niasHT_032760</name>
</gene>
<accession>A0ABD2IE10</accession>
<feature type="compositionally biased region" description="Basic and acidic residues" evidence="1">
    <location>
        <begin position="112"/>
        <end position="127"/>
    </location>
</feature>
<sequence>MRLSLDTIREFVKLFVSFCQEPLIPLSSYREFLKAAFESDEAQLNSSIEELSMPHRDTLPNEFIGRIGGGNFFRRTSIEVMAPPKNEKIYGPSASVAIFTAFMALATGVQGPRKDDSDWRSVVQHDRWRNRRPSPKSDCSDQSEQADNCAFCRECEAVQEVGQKAARQFDGTLCG</sequence>
<dbReference type="EMBL" id="JBICBT010001207">
    <property type="protein sequence ID" value="KAL3078464.1"/>
    <property type="molecule type" value="Genomic_DNA"/>
</dbReference>
<reference evidence="2 3" key="1">
    <citation type="submission" date="2024-10" db="EMBL/GenBank/DDBJ databases">
        <authorList>
            <person name="Kim D."/>
        </authorList>
    </citation>
    <scope>NUCLEOTIDE SEQUENCE [LARGE SCALE GENOMIC DNA]</scope>
    <source>
        <strain evidence="2">BH-2024</strain>
    </source>
</reference>